<evidence type="ECO:0000313" key="2">
    <source>
        <dbReference type="EMBL" id="CCD34868.1"/>
    </source>
</evidence>
<accession>G2YCN9</accession>
<keyword evidence="1" id="KW-0812">Transmembrane</keyword>
<reference evidence="3" key="1">
    <citation type="journal article" date="2011" name="PLoS Genet.">
        <title>Genomic analysis of the necrotrophic fungal pathogens Sclerotinia sclerotiorum and Botrytis cinerea.</title>
        <authorList>
            <person name="Amselem J."/>
            <person name="Cuomo C.A."/>
            <person name="van Kan J.A."/>
            <person name="Viaud M."/>
            <person name="Benito E.P."/>
            <person name="Couloux A."/>
            <person name="Coutinho P.M."/>
            <person name="de Vries R.P."/>
            <person name="Dyer P.S."/>
            <person name="Fillinger S."/>
            <person name="Fournier E."/>
            <person name="Gout L."/>
            <person name="Hahn M."/>
            <person name="Kohn L."/>
            <person name="Lapalu N."/>
            <person name="Plummer K.M."/>
            <person name="Pradier J.M."/>
            <person name="Quevillon E."/>
            <person name="Sharon A."/>
            <person name="Simon A."/>
            <person name="ten Have A."/>
            <person name="Tudzynski B."/>
            <person name="Tudzynski P."/>
            <person name="Wincker P."/>
            <person name="Andrew M."/>
            <person name="Anthouard V."/>
            <person name="Beever R.E."/>
            <person name="Beffa R."/>
            <person name="Benoit I."/>
            <person name="Bouzid O."/>
            <person name="Brault B."/>
            <person name="Chen Z."/>
            <person name="Choquer M."/>
            <person name="Collemare J."/>
            <person name="Cotton P."/>
            <person name="Danchin E.G."/>
            <person name="Da Silva C."/>
            <person name="Gautier A."/>
            <person name="Giraud C."/>
            <person name="Giraud T."/>
            <person name="Gonzalez C."/>
            <person name="Grossetete S."/>
            <person name="Guldener U."/>
            <person name="Henrissat B."/>
            <person name="Howlett B.J."/>
            <person name="Kodira C."/>
            <person name="Kretschmer M."/>
            <person name="Lappartient A."/>
            <person name="Leroch M."/>
            <person name="Levis C."/>
            <person name="Mauceli E."/>
            <person name="Neuveglise C."/>
            <person name="Oeser B."/>
            <person name="Pearson M."/>
            <person name="Poulain J."/>
            <person name="Poussereau N."/>
            <person name="Quesneville H."/>
            <person name="Rascle C."/>
            <person name="Schumacher J."/>
            <person name="Segurens B."/>
            <person name="Sexton A."/>
            <person name="Silva E."/>
            <person name="Sirven C."/>
            <person name="Soanes D.M."/>
            <person name="Talbot N.J."/>
            <person name="Templeton M."/>
            <person name="Yandava C."/>
            <person name="Yarden O."/>
            <person name="Zeng Q."/>
            <person name="Rollins J.A."/>
            <person name="Lebrun M.H."/>
            <person name="Dickman M."/>
        </authorList>
    </citation>
    <scope>NUCLEOTIDE SEQUENCE [LARGE SCALE GENOMIC DNA]</scope>
    <source>
        <strain evidence="3">T4</strain>
    </source>
</reference>
<sequence>MILEQFMNVVPRREKQPTVQILSTLSTMKTKPRKIQYLVRTAVGIRKWLLMSLILLFNYYSTMVLFEILSTGKPNIWLPVNYDVPDISPVRCQTWIMCSGVVFICAEDAV</sequence>
<name>G2YCN9_BOTF4</name>
<evidence type="ECO:0000256" key="1">
    <source>
        <dbReference type="SAM" id="Phobius"/>
    </source>
</evidence>
<evidence type="ECO:0000313" key="3">
    <source>
        <dbReference type="Proteomes" id="UP000008177"/>
    </source>
</evidence>
<dbReference type="InParanoid" id="G2YCN9"/>
<proteinExistence type="predicted"/>
<keyword evidence="1" id="KW-0472">Membrane</keyword>
<dbReference type="HOGENOM" id="CLU_2170684_0_0_1"/>
<dbReference type="Proteomes" id="UP000008177">
    <property type="component" value="Unplaced contigs"/>
</dbReference>
<dbReference type="EMBL" id="FQ790319">
    <property type="protein sequence ID" value="CCD34868.1"/>
    <property type="molecule type" value="Genomic_DNA"/>
</dbReference>
<gene>
    <name evidence="2" type="ORF">BofuT4_P097690.1</name>
</gene>
<keyword evidence="1" id="KW-1133">Transmembrane helix</keyword>
<protein>
    <submittedName>
        <fullName evidence="2">Uncharacterized protein</fullName>
    </submittedName>
</protein>
<organism evidence="2 3">
    <name type="scientific">Botryotinia fuckeliana (strain T4)</name>
    <name type="common">Noble rot fungus</name>
    <name type="synonym">Botrytis cinerea</name>
    <dbReference type="NCBI Taxonomy" id="999810"/>
    <lineage>
        <taxon>Eukaryota</taxon>
        <taxon>Fungi</taxon>
        <taxon>Dikarya</taxon>
        <taxon>Ascomycota</taxon>
        <taxon>Pezizomycotina</taxon>
        <taxon>Leotiomycetes</taxon>
        <taxon>Helotiales</taxon>
        <taxon>Sclerotiniaceae</taxon>
        <taxon>Botrytis</taxon>
    </lineage>
</organism>
<dbReference type="AlphaFoldDB" id="G2YCN9"/>
<feature type="transmembrane region" description="Helical" evidence="1">
    <location>
        <begin position="48"/>
        <end position="69"/>
    </location>
</feature>